<gene>
    <name evidence="3" type="ORF">I7412_01055</name>
</gene>
<dbReference type="SUPFAM" id="SSF52499">
    <property type="entry name" value="Isochorismatase-like hydrolases"/>
    <property type="match status" value="1"/>
</dbReference>
<dbReference type="InterPro" id="IPR000868">
    <property type="entry name" value="Isochorismatase-like_dom"/>
</dbReference>
<dbReference type="CDD" id="cd00431">
    <property type="entry name" value="cysteine_hydrolases"/>
    <property type="match status" value="1"/>
</dbReference>
<dbReference type="InterPro" id="IPR050272">
    <property type="entry name" value="Isochorismatase-like_hydrls"/>
</dbReference>
<dbReference type="Gene3D" id="3.40.50.850">
    <property type="entry name" value="Isochorismatase-like"/>
    <property type="match status" value="1"/>
</dbReference>
<dbReference type="PANTHER" id="PTHR43540">
    <property type="entry name" value="PEROXYUREIDOACRYLATE/UREIDOACRYLATE AMIDOHYDROLASE-RELATED"/>
    <property type="match status" value="1"/>
</dbReference>
<name>A0A937R8E4_9ACTN</name>
<reference evidence="3" key="1">
    <citation type="submission" date="2020-12" db="EMBL/GenBank/DDBJ databases">
        <title>Genomic characterization of non-nitrogen-fixing Frankia strains.</title>
        <authorList>
            <person name="Carlos-Shanley C."/>
            <person name="Guerra T."/>
            <person name="Hahn D."/>
        </authorList>
    </citation>
    <scope>NUCLEOTIDE SEQUENCE</scope>
    <source>
        <strain evidence="3">CN6</strain>
    </source>
</reference>
<protein>
    <submittedName>
        <fullName evidence="3">Cysteine hydrolase</fullName>
    </submittedName>
</protein>
<keyword evidence="4" id="KW-1185">Reference proteome</keyword>
<dbReference type="EMBL" id="JAEACQ010000055">
    <property type="protein sequence ID" value="MBL7625790.1"/>
    <property type="molecule type" value="Genomic_DNA"/>
</dbReference>
<evidence type="ECO:0000256" key="1">
    <source>
        <dbReference type="ARBA" id="ARBA00022801"/>
    </source>
</evidence>
<dbReference type="AlphaFoldDB" id="A0A937R8E4"/>
<evidence type="ECO:0000313" key="4">
    <source>
        <dbReference type="Proteomes" id="UP000604475"/>
    </source>
</evidence>
<proteinExistence type="predicted"/>
<evidence type="ECO:0000259" key="2">
    <source>
        <dbReference type="Pfam" id="PF00857"/>
    </source>
</evidence>
<keyword evidence="1 3" id="KW-0378">Hydrolase</keyword>
<sequence length="179" mass="19063">MDLQTGVVDGLTDDHGVALLGRVAKAVAAARDHRIPVIYVRLAFRVGTPDISARNRAFSALIGRGGFGDDDLATQICEMVAPVEQDVVVVKKRVSAFTGSDLDVVLRSMGITHVVLAGILTSGVVLFTLTQAADLDYAVTVLSDGCSDRDDEVHRVLCEKVFPSRAEVVSVGEWIASLN</sequence>
<feature type="domain" description="Isochorismatase-like" evidence="2">
    <location>
        <begin position="2"/>
        <end position="171"/>
    </location>
</feature>
<organism evidence="3 4">
    <name type="scientific">Frankia nepalensis</name>
    <dbReference type="NCBI Taxonomy" id="1836974"/>
    <lineage>
        <taxon>Bacteria</taxon>
        <taxon>Bacillati</taxon>
        <taxon>Actinomycetota</taxon>
        <taxon>Actinomycetes</taxon>
        <taxon>Frankiales</taxon>
        <taxon>Frankiaceae</taxon>
        <taxon>Frankia</taxon>
    </lineage>
</organism>
<dbReference type="GO" id="GO:0016787">
    <property type="term" value="F:hydrolase activity"/>
    <property type="evidence" value="ECO:0007669"/>
    <property type="project" value="UniProtKB-KW"/>
</dbReference>
<accession>A0A937R8E4</accession>
<dbReference type="Pfam" id="PF00857">
    <property type="entry name" value="Isochorismatase"/>
    <property type="match status" value="1"/>
</dbReference>
<dbReference type="InterPro" id="IPR036380">
    <property type="entry name" value="Isochorismatase-like_sf"/>
</dbReference>
<dbReference type="Proteomes" id="UP000604475">
    <property type="component" value="Unassembled WGS sequence"/>
</dbReference>
<dbReference type="PANTHER" id="PTHR43540:SF1">
    <property type="entry name" value="ISOCHORISMATASE HYDROLASE"/>
    <property type="match status" value="1"/>
</dbReference>
<comment type="caution">
    <text evidence="3">The sequence shown here is derived from an EMBL/GenBank/DDBJ whole genome shotgun (WGS) entry which is preliminary data.</text>
</comment>
<evidence type="ECO:0000313" key="3">
    <source>
        <dbReference type="EMBL" id="MBL7625790.1"/>
    </source>
</evidence>